<proteinExistence type="predicted"/>
<accession>A0A8R1ELD1</accession>
<reference evidence="3" key="1">
    <citation type="submission" date="2010-08" db="EMBL/GenBank/DDBJ databases">
        <authorList>
            <consortium name="Caenorhabditis japonica Sequencing Consortium"/>
            <person name="Wilson R.K."/>
        </authorList>
    </citation>
    <scope>NUCLEOTIDE SEQUENCE [LARGE SCALE GENOMIC DNA]</scope>
    <source>
        <strain evidence="3">DF5081</strain>
    </source>
</reference>
<evidence type="ECO:0000256" key="1">
    <source>
        <dbReference type="SAM" id="MobiDB-lite"/>
    </source>
</evidence>
<dbReference type="Proteomes" id="UP000005237">
    <property type="component" value="Unassembled WGS sequence"/>
</dbReference>
<protein>
    <submittedName>
        <fullName evidence="2">Uncharacterized protein</fullName>
    </submittedName>
</protein>
<dbReference type="EnsemblMetazoa" id="CJA37963c.1">
    <property type="protein sequence ID" value="CJA37963c.1"/>
    <property type="gene ID" value="WBGene00213810"/>
</dbReference>
<organism evidence="2 3">
    <name type="scientific">Caenorhabditis japonica</name>
    <dbReference type="NCBI Taxonomy" id="281687"/>
    <lineage>
        <taxon>Eukaryota</taxon>
        <taxon>Metazoa</taxon>
        <taxon>Ecdysozoa</taxon>
        <taxon>Nematoda</taxon>
        <taxon>Chromadorea</taxon>
        <taxon>Rhabditida</taxon>
        <taxon>Rhabditina</taxon>
        <taxon>Rhabditomorpha</taxon>
        <taxon>Rhabditoidea</taxon>
        <taxon>Rhabditidae</taxon>
        <taxon>Peloderinae</taxon>
        <taxon>Caenorhabditis</taxon>
    </lineage>
</organism>
<feature type="compositionally biased region" description="Gly residues" evidence="1">
    <location>
        <begin position="181"/>
        <end position="191"/>
    </location>
</feature>
<evidence type="ECO:0000313" key="3">
    <source>
        <dbReference type="Proteomes" id="UP000005237"/>
    </source>
</evidence>
<keyword evidence="3" id="KW-1185">Reference proteome</keyword>
<name>A0A8R1ELD1_CAEJA</name>
<dbReference type="AlphaFoldDB" id="A0A8R1ELD1"/>
<reference evidence="2" key="2">
    <citation type="submission" date="2022-06" db="UniProtKB">
        <authorList>
            <consortium name="EnsemblMetazoa"/>
        </authorList>
    </citation>
    <scope>IDENTIFICATION</scope>
    <source>
        <strain evidence="2">DF5081</strain>
    </source>
</reference>
<sequence length="191" mass="21130">MREWCLLGGGAATTMRECPLISERCTTVNREEAAELLKNLTVADDGTIHHVLKRYRIVFQESSRLLAPRIAVRNSDCLLLLRAVHCCWKLFGREFAIDGFGQERSDDVKSYVRHVSNRIVTNLCTRKRTSLKKSDVAASPEDDAAKLREDCQNGLENSWLFSPSSSGARVGVVYSDDSEDGGGGGFGSDDE</sequence>
<feature type="region of interest" description="Disordered" evidence="1">
    <location>
        <begin position="163"/>
        <end position="191"/>
    </location>
</feature>
<evidence type="ECO:0000313" key="2">
    <source>
        <dbReference type="EnsemblMetazoa" id="CJA37963c.1"/>
    </source>
</evidence>